<reference evidence="1 2" key="1">
    <citation type="journal article" date="2020" name="Nat. Food">
        <title>A phased Vanilla planifolia genome enables genetic improvement of flavour and production.</title>
        <authorList>
            <person name="Hasing T."/>
            <person name="Tang H."/>
            <person name="Brym M."/>
            <person name="Khazi F."/>
            <person name="Huang T."/>
            <person name="Chambers A.H."/>
        </authorList>
    </citation>
    <scope>NUCLEOTIDE SEQUENCE [LARGE SCALE GENOMIC DNA]</scope>
    <source>
        <tissue evidence="1">Leaf</tissue>
    </source>
</reference>
<organism evidence="1 2">
    <name type="scientific">Vanilla planifolia</name>
    <name type="common">Vanilla</name>
    <dbReference type="NCBI Taxonomy" id="51239"/>
    <lineage>
        <taxon>Eukaryota</taxon>
        <taxon>Viridiplantae</taxon>
        <taxon>Streptophyta</taxon>
        <taxon>Embryophyta</taxon>
        <taxon>Tracheophyta</taxon>
        <taxon>Spermatophyta</taxon>
        <taxon>Magnoliopsida</taxon>
        <taxon>Liliopsida</taxon>
        <taxon>Asparagales</taxon>
        <taxon>Orchidaceae</taxon>
        <taxon>Vanilloideae</taxon>
        <taxon>Vanilleae</taxon>
        <taxon>Vanilla</taxon>
    </lineage>
</organism>
<accession>A0A835PHB0</accession>
<gene>
    <name evidence="1" type="ORF">HPP92_025134</name>
</gene>
<dbReference type="Proteomes" id="UP000639772">
    <property type="component" value="Unassembled WGS sequence"/>
</dbReference>
<comment type="caution">
    <text evidence="1">The sequence shown here is derived from an EMBL/GenBank/DDBJ whole genome shotgun (WGS) entry which is preliminary data.</text>
</comment>
<name>A0A835PHB0_VANPL</name>
<proteinExistence type="predicted"/>
<dbReference type="EMBL" id="JADCNM010000014">
    <property type="protein sequence ID" value="KAG0453830.1"/>
    <property type="molecule type" value="Genomic_DNA"/>
</dbReference>
<evidence type="ECO:0000313" key="1">
    <source>
        <dbReference type="EMBL" id="KAG0453830.1"/>
    </source>
</evidence>
<sequence>MVMAQYLELQRNGYFRSQFTIKPQLLRPIMAVARFNSVAGEISWKMLPNVNKINSSSEAFWLQFLFRGSGS</sequence>
<dbReference type="AlphaFoldDB" id="A0A835PHB0"/>
<evidence type="ECO:0000313" key="2">
    <source>
        <dbReference type="Proteomes" id="UP000639772"/>
    </source>
</evidence>
<protein>
    <submittedName>
        <fullName evidence="1">Uncharacterized protein</fullName>
    </submittedName>
</protein>